<sequence length="295" mass="32856">MLNLIGSIAHGGEMTQPTKVGPRRILSALQGRGARVATKLHLTLLSTFYVARQTLSRNADAKARLGNKAKWTIGLLNERDWHESYHSSEPEAAQFQAEAQNLECPIRDPMITKYLSTVSRTDIAIIDVGAGAITQVGYMHPGKNISITPVDPLADHYANVLRKRGVKLPFPTVKGDGETLLSQFSRASFDIAYARNSLDHTYDPIATIANMLELVRDDGVVLLRHYRDEAEGGEYEGLHQWNFDCKDDRFVIWNKDTHVLVDKVLGPNAKVSCSVHLARKGEWRDEILVMITKAA</sequence>
<dbReference type="Gene3D" id="3.40.50.150">
    <property type="entry name" value="Vaccinia Virus protein VP39"/>
    <property type="match status" value="1"/>
</dbReference>
<dbReference type="OrthoDB" id="8444336at2"/>
<evidence type="ECO:0000313" key="1">
    <source>
        <dbReference type="EMBL" id="PAQ05214.1"/>
    </source>
</evidence>
<evidence type="ECO:0000313" key="2">
    <source>
        <dbReference type="Proteomes" id="UP000216442"/>
    </source>
</evidence>
<name>A0A271LAT4_9HYPH</name>
<gene>
    <name evidence="1" type="ORF">CIT26_30910</name>
</gene>
<organism evidence="1 2">
    <name type="scientific">Mesorhizobium temperatum</name>
    <dbReference type="NCBI Taxonomy" id="241416"/>
    <lineage>
        <taxon>Bacteria</taxon>
        <taxon>Pseudomonadati</taxon>
        <taxon>Pseudomonadota</taxon>
        <taxon>Alphaproteobacteria</taxon>
        <taxon>Hyphomicrobiales</taxon>
        <taxon>Phyllobacteriaceae</taxon>
        <taxon>Mesorhizobium</taxon>
    </lineage>
</organism>
<dbReference type="Proteomes" id="UP000216442">
    <property type="component" value="Unassembled WGS sequence"/>
</dbReference>
<reference evidence="1 2" key="1">
    <citation type="submission" date="2017-08" db="EMBL/GenBank/DDBJ databases">
        <title>Mesorhizobium wenxinae sp. nov., a novel rhizobial species isolated from root nodules of chickpea (Cicer arietinum L.).</title>
        <authorList>
            <person name="Zhang J."/>
        </authorList>
    </citation>
    <scope>NUCLEOTIDE SEQUENCE [LARGE SCALE GENOMIC DNA]</scope>
    <source>
        <strain evidence="1 2">SDW018</strain>
    </source>
</reference>
<proteinExistence type="predicted"/>
<keyword evidence="2" id="KW-1185">Reference proteome</keyword>
<protein>
    <submittedName>
        <fullName evidence="1">Uncharacterized protein</fullName>
    </submittedName>
</protein>
<dbReference type="InterPro" id="IPR029063">
    <property type="entry name" value="SAM-dependent_MTases_sf"/>
</dbReference>
<dbReference type="EMBL" id="NPKJ01000073">
    <property type="protein sequence ID" value="PAQ05214.1"/>
    <property type="molecule type" value="Genomic_DNA"/>
</dbReference>
<dbReference type="RefSeq" id="WP_095496108.1">
    <property type="nucleotide sequence ID" value="NZ_NPKJ01000073.1"/>
</dbReference>
<dbReference type="CDD" id="cd02440">
    <property type="entry name" value="AdoMet_MTases"/>
    <property type="match status" value="1"/>
</dbReference>
<comment type="caution">
    <text evidence="1">The sequence shown here is derived from an EMBL/GenBank/DDBJ whole genome shotgun (WGS) entry which is preliminary data.</text>
</comment>
<dbReference type="SUPFAM" id="SSF53335">
    <property type="entry name" value="S-adenosyl-L-methionine-dependent methyltransferases"/>
    <property type="match status" value="1"/>
</dbReference>
<accession>A0A271LAT4</accession>
<dbReference type="AlphaFoldDB" id="A0A271LAT4"/>
<dbReference type="Pfam" id="PF13489">
    <property type="entry name" value="Methyltransf_23"/>
    <property type="match status" value="1"/>
</dbReference>